<keyword evidence="1" id="KW-0805">Transcription regulation</keyword>
<dbReference type="InterPro" id="IPR019887">
    <property type="entry name" value="Tscrpt_reg_AsnC/Lrp_C"/>
</dbReference>
<evidence type="ECO:0000313" key="6">
    <source>
        <dbReference type="Proteomes" id="UP001225598"/>
    </source>
</evidence>
<proteinExistence type="predicted"/>
<evidence type="ECO:0000256" key="2">
    <source>
        <dbReference type="ARBA" id="ARBA00023125"/>
    </source>
</evidence>
<dbReference type="Pfam" id="PF13412">
    <property type="entry name" value="HTH_24"/>
    <property type="match status" value="1"/>
</dbReference>
<name>A0ABY8VGX1_9CORY</name>
<dbReference type="InterPro" id="IPR011991">
    <property type="entry name" value="ArsR-like_HTH"/>
</dbReference>
<evidence type="ECO:0000259" key="4">
    <source>
        <dbReference type="PROSITE" id="PS50956"/>
    </source>
</evidence>
<dbReference type="SUPFAM" id="SSF46785">
    <property type="entry name" value="Winged helix' DNA-binding domain"/>
    <property type="match status" value="1"/>
</dbReference>
<accession>A0ABY8VGX1</accession>
<evidence type="ECO:0000256" key="3">
    <source>
        <dbReference type="ARBA" id="ARBA00023163"/>
    </source>
</evidence>
<dbReference type="InterPro" id="IPR000485">
    <property type="entry name" value="AsnC-type_HTH_dom"/>
</dbReference>
<dbReference type="SMART" id="SM00344">
    <property type="entry name" value="HTH_ASNC"/>
    <property type="match status" value="1"/>
</dbReference>
<dbReference type="Gene3D" id="1.10.10.10">
    <property type="entry name" value="Winged helix-like DNA-binding domain superfamily/Winged helix DNA-binding domain"/>
    <property type="match status" value="1"/>
</dbReference>
<evidence type="ECO:0000313" key="5">
    <source>
        <dbReference type="EMBL" id="WIM66770.1"/>
    </source>
</evidence>
<dbReference type="PROSITE" id="PS50956">
    <property type="entry name" value="HTH_ASNC_2"/>
    <property type="match status" value="1"/>
</dbReference>
<dbReference type="EMBL" id="CP126969">
    <property type="protein sequence ID" value="WIM66770.1"/>
    <property type="molecule type" value="Genomic_DNA"/>
</dbReference>
<reference evidence="5 6" key="1">
    <citation type="submission" date="2023-05" db="EMBL/GenBank/DDBJ databases">
        <title>Corynebacterium suedekumii sp. nov. and Corynebacterium breve sp. nov. isolated from raw cow's milk.</title>
        <authorList>
            <person name="Baer M.K."/>
            <person name="Mehl L."/>
            <person name="Hellmuth R."/>
            <person name="Marke G."/>
            <person name="Lipski A."/>
        </authorList>
    </citation>
    <scope>NUCLEOTIDE SEQUENCE [LARGE SCALE GENOMIC DNA]</scope>
    <source>
        <strain evidence="5 6">R4</strain>
    </source>
</reference>
<dbReference type="Proteomes" id="UP001225598">
    <property type="component" value="Chromosome"/>
</dbReference>
<gene>
    <name evidence="5" type="ORF">QP027_06410</name>
</gene>
<keyword evidence="2" id="KW-0238">DNA-binding</keyword>
<organism evidence="5 6">
    <name type="scientific">Corynebacterium breve</name>
    <dbReference type="NCBI Taxonomy" id="3049799"/>
    <lineage>
        <taxon>Bacteria</taxon>
        <taxon>Bacillati</taxon>
        <taxon>Actinomycetota</taxon>
        <taxon>Actinomycetes</taxon>
        <taxon>Mycobacteriales</taxon>
        <taxon>Corynebacteriaceae</taxon>
        <taxon>Corynebacterium</taxon>
    </lineage>
</organism>
<dbReference type="InterPro" id="IPR019888">
    <property type="entry name" value="Tscrpt_reg_AsnC-like"/>
</dbReference>
<protein>
    <submittedName>
        <fullName evidence="5">Lrp/AsnC family transcriptional regulator</fullName>
    </submittedName>
</protein>
<dbReference type="Gene3D" id="3.30.70.920">
    <property type="match status" value="1"/>
</dbReference>
<dbReference type="SUPFAM" id="SSF54909">
    <property type="entry name" value="Dimeric alpha+beta barrel"/>
    <property type="match status" value="1"/>
</dbReference>
<feature type="domain" description="HTH asnC-type" evidence="4">
    <location>
        <begin position="5"/>
        <end position="66"/>
    </location>
</feature>
<dbReference type="InterPro" id="IPR036388">
    <property type="entry name" value="WH-like_DNA-bd_sf"/>
</dbReference>
<dbReference type="PANTHER" id="PTHR30154:SF54">
    <property type="entry name" value="POSSIBLE TRANSCRIPTIONAL REGULATORY PROTEIN (PROBABLY LRP_ASNC-FAMILY)"/>
    <property type="match status" value="1"/>
</dbReference>
<evidence type="ECO:0000256" key="1">
    <source>
        <dbReference type="ARBA" id="ARBA00023015"/>
    </source>
</evidence>
<keyword evidence="3" id="KW-0804">Transcription</keyword>
<dbReference type="RefSeq" id="WP_284823394.1">
    <property type="nucleotide sequence ID" value="NZ_CP126969.1"/>
</dbReference>
<dbReference type="Pfam" id="PF01037">
    <property type="entry name" value="AsnC_trans_reg"/>
    <property type="match status" value="1"/>
</dbReference>
<sequence length="158" mass="17255">MNRPLDSIDRAIIATLQGNARIPIAELAARVNVSESTAHRRLRSLVDDHVITKFTAEVDIAALGLQTEALIHIRLHASARNALRSFQTFLQELPESRHVYFVSGGSDFVVHVAVADSATLRDFVSDSISARPEVASTNTSLVFEHRPGSGIEWKAGES</sequence>
<dbReference type="PRINTS" id="PR00033">
    <property type="entry name" value="HTHASNC"/>
</dbReference>
<dbReference type="InterPro" id="IPR036390">
    <property type="entry name" value="WH_DNA-bd_sf"/>
</dbReference>
<dbReference type="CDD" id="cd00090">
    <property type="entry name" value="HTH_ARSR"/>
    <property type="match status" value="1"/>
</dbReference>
<dbReference type="InterPro" id="IPR011008">
    <property type="entry name" value="Dimeric_a/b-barrel"/>
</dbReference>
<dbReference type="PANTHER" id="PTHR30154">
    <property type="entry name" value="LEUCINE-RESPONSIVE REGULATORY PROTEIN"/>
    <property type="match status" value="1"/>
</dbReference>
<keyword evidence="6" id="KW-1185">Reference proteome</keyword>